<name>A0A1D1VMF0_RAMVA</name>
<gene>
    <name evidence="1" type="primary">RvY_12624-1</name>
    <name evidence="1" type="synonym">RvY_12624.1</name>
    <name evidence="1" type="ORF">RvY_12624</name>
</gene>
<keyword evidence="2" id="KW-1185">Reference proteome</keyword>
<dbReference type="AlphaFoldDB" id="A0A1D1VMF0"/>
<reference evidence="1 2" key="1">
    <citation type="journal article" date="2016" name="Nat. Commun.">
        <title>Extremotolerant tardigrade genome and improved radiotolerance of human cultured cells by tardigrade-unique protein.</title>
        <authorList>
            <person name="Hashimoto T."/>
            <person name="Horikawa D.D."/>
            <person name="Saito Y."/>
            <person name="Kuwahara H."/>
            <person name="Kozuka-Hata H."/>
            <person name="Shin-I T."/>
            <person name="Minakuchi Y."/>
            <person name="Ohishi K."/>
            <person name="Motoyama A."/>
            <person name="Aizu T."/>
            <person name="Enomoto A."/>
            <person name="Kondo K."/>
            <person name="Tanaka S."/>
            <person name="Hara Y."/>
            <person name="Koshikawa S."/>
            <person name="Sagara H."/>
            <person name="Miura T."/>
            <person name="Yokobori S."/>
            <person name="Miyagawa K."/>
            <person name="Suzuki Y."/>
            <person name="Kubo T."/>
            <person name="Oyama M."/>
            <person name="Kohara Y."/>
            <person name="Fujiyama A."/>
            <person name="Arakawa K."/>
            <person name="Katayama T."/>
            <person name="Toyoda A."/>
            <person name="Kunieda T."/>
        </authorList>
    </citation>
    <scope>NUCLEOTIDE SEQUENCE [LARGE SCALE GENOMIC DNA]</scope>
    <source>
        <strain evidence="1 2">YOKOZUNA-1</strain>
    </source>
</reference>
<organism evidence="1 2">
    <name type="scientific">Ramazzottius varieornatus</name>
    <name type="common">Water bear</name>
    <name type="synonym">Tardigrade</name>
    <dbReference type="NCBI Taxonomy" id="947166"/>
    <lineage>
        <taxon>Eukaryota</taxon>
        <taxon>Metazoa</taxon>
        <taxon>Ecdysozoa</taxon>
        <taxon>Tardigrada</taxon>
        <taxon>Eutardigrada</taxon>
        <taxon>Parachela</taxon>
        <taxon>Hypsibioidea</taxon>
        <taxon>Ramazzottiidae</taxon>
        <taxon>Ramazzottius</taxon>
    </lineage>
</organism>
<sequence>MAASTALTVSKTCRIFLWTKGKEVLLSATRCVQDVHGNLGQVGGQKRSITNQERQLLPDDIRMPSMTGENLFTNKALTWIAMSVIASANSEVLGE</sequence>
<evidence type="ECO:0000313" key="2">
    <source>
        <dbReference type="Proteomes" id="UP000186922"/>
    </source>
</evidence>
<protein>
    <submittedName>
        <fullName evidence="1">Uncharacterized protein</fullName>
    </submittedName>
</protein>
<accession>A0A1D1VMF0</accession>
<proteinExistence type="predicted"/>
<evidence type="ECO:0000313" key="1">
    <source>
        <dbReference type="EMBL" id="GAV02006.1"/>
    </source>
</evidence>
<dbReference type="Proteomes" id="UP000186922">
    <property type="component" value="Unassembled WGS sequence"/>
</dbReference>
<dbReference type="EMBL" id="BDGG01000007">
    <property type="protein sequence ID" value="GAV02006.1"/>
    <property type="molecule type" value="Genomic_DNA"/>
</dbReference>
<comment type="caution">
    <text evidence="1">The sequence shown here is derived from an EMBL/GenBank/DDBJ whole genome shotgun (WGS) entry which is preliminary data.</text>
</comment>